<dbReference type="Gene3D" id="3.90.320.10">
    <property type="match status" value="1"/>
</dbReference>
<feature type="binding site" evidence="15">
    <location>
        <begin position="68"/>
        <end position="75"/>
    </location>
    <ligand>
        <name>ATP</name>
        <dbReference type="ChEBI" id="CHEBI:30616"/>
    </ligand>
</feature>
<evidence type="ECO:0000256" key="14">
    <source>
        <dbReference type="ARBA" id="ARBA00048988"/>
    </source>
</evidence>
<dbReference type="Pfam" id="PF13361">
    <property type="entry name" value="UvrD_C"/>
    <property type="match status" value="1"/>
</dbReference>
<evidence type="ECO:0000256" key="6">
    <source>
        <dbReference type="ARBA" id="ARBA00022806"/>
    </source>
</evidence>
<dbReference type="InterPro" id="IPR027417">
    <property type="entry name" value="P-loop_NTPase"/>
</dbReference>
<sequence>MPRVGDGSPGDGLVSAEDGVVDGMVDGVVAGRGRDVGDLAEIVTPGRPPTEEQAAIIGAGLDPMLVVAGAGSGKTETLSLRIVYLLDHAQRLFGTPISPDEILCLTFTRKAAAEIAERAEERIAAVFGADPSRPPASVSTYNAYAAQLVAEHGLRLGVDPDATTLTEAALWQLAKDVVDGWTGPLAIDAAVSSVTAAVPRLASQLSDHELSPSDLRDWAGAALARLEALPKKEGDAAPGAFTQELRSRVGRLHSLVSLADLVEEFQRRKHAGSQLDFSDQVAIGAHLSRLPAVQDVERGRYRAVLLDEFQDTSPGQLRLFARLFGGSHHVMAVGDPHQAIYGFRGASESALPMFVSEFGGDAAVRQAGLSVSWRNERAVLEAANAAAAPLRAESGVAVRELRSRGQHLGTPEPVRRAAAVEAMVLPDHVEEAAEVARYIRDRRAELGRQRGAGAGVPTAAVLCRRRAQFAAVIDALVAHGLDYEVVGLGGLVDTPEVADLIALLEIAHDPSRGDSAIRLLASERVALGIADLAALRDWARELAGPRDTREADTSLVDAIASPPPPGWTSREGRELSAAARARIHALQAAVDVVRTRAYLSLPELVVTAERVWGLDIEAAVARPDGRAVRHVDAFVDACRRFAAGAERATLGALLAWLDAARDKEGGLDAPVTEPDPTAVQVLTVHAAKGLEWDIVAVPGLVDGHFPAVQEPSQRRPAYTDPGWLGELGALPYELRLDRADLPQWRWHDAVDHRDLAGSVDAFLEDCGAHRIAEERRLFYVAITRARSHVLLSASWRTGGARVRTPSCYLRELVEQGLVSDEAWAPAPDPDERPVDVPVTAQWPPAPTPAQLARRALASEVRDAMGSVEPDDDWTGLPLGREIAAMLAERTERAAGTGDVAMPTHLSTSALVALRRDRDAFTAQLRRPLPAEPTPAARRGSLLHAWIEAHYGHTPLLSLDDLGPSEDDGDLASLREAFARSEWAHRTPSHIEVDVELPVAGVTIRSRIDAVFPPGEGLDRVTVVDWKSGTAPRDPKERAAREVQLAVYRLAWAEWTGVPLEQVDAAFHYVGDGATVRPARLLTRPEIEELLAARVTQ</sequence>
<dbReference type="InterPro" id="IPR013986">
    <property type="entry name" value="DExx_box_DNA_helicase_dom_sf"/>
</dbReference>
<dbReference type="Proteomes" id="UP001426770">
    <property type="component" value="Unassembled WGS sequence"/>
</dbReference>
<keyword evidence="7" id="KW-0269">Exonuclease</keyword>
<dbReference type="InterPro" id="IPR014016">
    <property type="entry name" value="UvrD-like_ATP-bd"/>
</dbReference>
<gene>
    <name evidence="18" type="primary">rep_3</name>
    <name evidence="18" type="ORF">Lsed01_02110</name>
</gene>
<comment type="similarity">
    <text evidence="1">Belongs to the helicase family. UvrD subfamily.</text>
</comment>
<dbReference type="Pfam" id="PF12705">
    <property type="entry name" value="PDDEXK_1"/>
    <property type="match status" value="1"/>
</dbReference>
<keyword evidence="9" id="KW-0238">DNA-binding</keyword>
<comment type="caution">
    <text evidence="18">The sequence shown here is derived from an EMBL/GenBank/DDBJ whole genome shotgun (WGS) entry which is preliminary data.</text>
</comment>
<evidence type="ECO:0000313" key="18">
    <source>
        <dbReference type="EMBL" id="GAA5519658.1"/>
    </source>
</evidence>
<evidence type="ECO:0000256" key="15">
    <source>
        <dbReference type="PROSITE-ProRule" id="PRU00560"/>
    </source>
</evidence>
<keyword evidence="6 15" id="KW-0347">Helicase</keyword>
<evidence type="ECO:0000256" key="11">
    <source>
        <dbReference type="ARBA" id="ARBA00023235"/>
    </source>
</evidence>
<dbReference type="Gene3D" id="1.10.10.160">
    <property type="match status" value="1"/>
</dbReference>
<dbReference type="EC" id="5.6.2.4" evidence="13"/>
<evidence type="ECO:0000256" key="3">
    <source>
        <dbReference type="ARBA" id="ARBA00022741"/>
    </source>
</evidence>
<keyword evidence="19" id="KW-1185">Reference proteome</keyword>
<organism evidence="18 19">
    <name type="scientific">Demequina sediminis</name>
    <dbReference type="NCBI Taxonomy" id="1930058"/>
    <lineage>
        <taxon>Bacteria</taxon>
        <taxon>Bacillati</taxon>
        <taxon>Actinomycetota</taxon>
        <taxon>Actinomycetes</taxon>
        <taxon>Micrococcales</taxon>
        <taxon>Demequinaceae</taxon>
        <taxon>Demequina</taxon>
    </lineage>
</organism>
<evidence type="ECO:0000256" key="7">
    <source>
        <dbReference type="ARBA" id="ARBA00022839"/>
    </source>
</evidence>
<comment type="catalytic activity">
    <reaction evidence="12">
        <text>Couples ATP hydrolysis with the unwinding of duplex DNA by translocating in the 3'-5' direction.</text>
        <dbReference type="EC" id="5.6.2.4"/>
    </reaction>
</comment>
<proteinExistence type="inferred from homology"/>
<dbReference type="Gene3D" id="3.40.50.300">
    <property type="entry name" value="P-loop containing nucleotide triphosphate hydrolases"/>
    <property type="match status" value="3"/>
</dbReference>
<comment type="catalytic activity">
    <reaction evidence="14">
        <text>ATP + H2O = ADP + phosphate + H(+)</text>
        <dbReference type="Rhea" id="RHEA:13065"/>
        <dbReference type="ChEBI" id="CHEBI:15377"/>
        <dbReference type="ChEBI" id="CHEBI:15378"/>
        <dbReference type="ChEBI" id="CHEBI:30616"/>
        <dbReference type="ChEBI" id="CHEBI:43474"/>
        <dbReference type="ChEBI" id="CHEBI:456216"/>
        <dbReference type="EC" id="5.6.2.4"/>
    </reaction>
</comment>
<dbReference type="CDD" id="cd17932">
    <property type="entry name" value="DEXQc_UvrD"/>
    <property type="match status" value="1"/>
</dbReference>
<dbReference type="InterPro" id="IPR000212">
    <property type="entry name" value="DNA_helicase_UvrD/REP"/>
</dbReference>
<dbReference type="PROSITE" id="PS51217">
    <property type="entry name" value="UVRD_HELICASE_CTER"/>
    <property type="match status" value="1"/>
</dbReference>
<evidence type="ECO:0000256" key="8">
    <source>
        <dbReference type="ARBA" id="ARBA00022840"/>
    </source>
</evidence>
<feature type="domain" description="UvrD-like helicase C-terminal" evidence="17">
    <location>
        <begin position="377"/>
        <end position="689"/>
    </location>
</feature>
<keyword evidence="2" id="KW-0540">Nuclease</keyword>
<evidence type="ECO:0000256" key="2">
    <source>
        <dbReference type="ARBA" id="ARBA00022722"/>
    </source>
</evidence>
<evidence type="ECO:0000256" key="4">
    <source>
        <dbReference type="ARBA" id="ARBA00022763"/>
    </source>
</evidence>
<evidence type="ECO:0000256" key="13">
    <source>
        <dbReference type="ARBA" id="ARBA00034808"/>
    </source>
</evidence>
<evidence type="ECO:0000256" key="5">
    <source>
        <dbReference type="ARBA" id="ARBA00022801"/>
    </source>
</evidence>
<dbReference type="PANTHER" id="PTHR11070:SF55">
    <property type="entry name" value="DNA 3'-5' HELICASE"/>
    <property type="match status" value="1"/>
</dbReference>
<dbReference type="PROSITE" id="PS51198">
    <property type="entry name" value="UVRD_HELICASE_ATP_BIND"/>
    <property type="match status" value="1"/>
</dbReference>
<evidence type="ECO:0000256" key="9">
    <source>
        <dbReference type="ARBA" id="ARBA00023125"/>
    </source>
</evidence>
<evidence type="ECO:0000259" key="17">
    <source>
        <dbReference type="PROSITE" id="PS51217"/>
    </source>
</evidence>
<dbReference type="InterPro" id="IPR014017">
    <property type="entry name" value="DNA_helicase_UvrD-like_C"/>
</dbReference>
<keyword evidence="8 15" id="KW-0067">ATP-binding</keyword>
<evidence type="ECO:0000256" key="1">
    <source>
        <dbReference type="ARBA" id="ARBA00009922"/>
    </source>
</evidence>
<keyword evidence="4" id="KW-0227">DNA damage</keyword>
<dbReference type="PANTHER" id="PTHR11070">
    <property type="entry name" value="UVRD / RECB / PCRA DNA HELICASE FAMILY MEMBER"/>
    <property type="match status" value="1"/>
</dbReference>
<dbReference type="InterPro" id="IPR011604">
    <property type="entry name" value="PDDEXK-like_dom_sf"/>
</dbReference>
<keyword evidence="11" id="KW-0413">Isomerase</keyword>
<evidence type="ECO:0000256" key="12">
    <source>
        <dbReference type="ARBA" id="ARBA00034617"/>
    </source>
</evidence>
<accession>A0ABP9WL35</accession>
<name>A0ABP9WL35_9MICO</name>
<evidence type="ECO:0000259" key="16">
    <source>
        <dbReference type="PROSITE" id="PS51198"/>
    </source>
</evidence>
<keyword evidence="3 15" id="KW-0547">Nucleotide-binding</keyword>
<dbReference type="SUPFAM" id="SSF52540">
    <property type="entry name" value="P-loop containing nucleoside triphosphate hydrolases"/>
    <property type="match status" value="1"/>
</dbReference>
<dbReference type="Gene3D" id="1.10.486.10">
    <property type="entry name" value="PCRA, domain 4"/>
    <property type="match status" value="1"/>
</dbReference>
<dbReference type="EMBL" id="BAABRR010000012">
    <property type="protein sequence ID" value="GAA5519658.1"/>
    <property type="molecule type" value="Genomic_DNA"/>
</dbReference>
<feature type="domain" description="UvrD-like helicase ATP-binding" evidence="16">
    <location>
        <begin position="47"/>
        <end position="376"/>
    </location>
</feature>
<dbReference type="GO" id="GO:0004386">
    <property type="term" value="F:helicase activity"/>
    <property type="evidence" value="ECO:0007669"/>
    <property type="project" value="UniProtKB-KW"/>
</dbReference>
<reference evidence="18 19" key="1">
    <citation type="submission" date="2024-02" db="EMBL/GenBank/DDBJ databases">
        <title>Lysinimicrobium sediminis NBRC 112286.</title>
        <authorList>
            <person name="Ichikawa N."/>
            <person name="Katano-Makiyama Y."/>
            <person name="Hidaka K."/>
        </authorList>
    </citation>
    <scope>NUCLEOTIDE SEQUENCE [LARGE SCALE GENOMIC DNA]</scope>
    <source>
        <strain evidence="18 19">NBRC 112286</strain>
    </source>
</reference>
<evidence type="ECO:0000256" key="10">
    <source>
        <dbReference type="ARBA" id="ARBA00023204"/>
    </source>
</evidence>
<keyword evidence="5 15" id="KW-0378">Hydrolase</keyword>
<protein>
    <recommendedName>
        <fullName evidence="13">DNA 3'-5' helicase</fullName>
        <ecNumber evidence="13">5.6.2.4</ecNumber>
    </recommendedName>
</protein>
<dbReference type="InterPro" id="IPR038726">
    <property type="entry name" value="PDDEXK_AddAB-type"/>
</dbReference>
<evidence type="ECO:0000313" key="19">
    <source>
        <dbReference type="Proteomes" id="UP001426770"/>
    </source>
</evidence>
<keyword evidence="10" id="KW-0234">DNA repair</keyword>
<dbReference type="Pfam" id="PF00580">
    <property type="entry name" value="UvrD-helicase"/>
    <property type="match status" value="1"/>
</dbReference>